<dbReference type="SUPFAM" id="SSF51197">
    <property type="entry name" value="Clavaminate synthase-like"/>
    <property type="match status" value="1"/>
</dbReference>
<evidence type="ECO:0000256" key="1">
    <source>
        <dbReference type="RuleBase" id="RU003682"/>
    </source>
</evidence>
<proteinExistence type="inferred from homology"/>
<dbReference type="GO" id="GO:0051213">
    <property type="term" value="F:dioxygenase activity"/>
    <property type="evidence" value="ECO:0007669"/>
    <property type="project" value="UniProtKB-KW"/>
</dbReference>
<dbReference type="InterPro" id="IPR050231">
    <property type="entry name" value="Iron_ascorbate_oxido_reductase"/>
</dbReference>
<dbReference type="InterPro" id="IPR005123">
    <property type="entry name" value="Oxoglu/Fe-dep_dioxygenase_dom"/>
</dbReference>
<evidence type="ECO:0000259" key="2">
    <source>
        <dbReference type="PROSITE" id="PS51471"/>
    </source>
</evidence>
<sequence>MGKIVEPSGNCVDEVESGTAFQKFFAVDELDLPLLVNHGISSDIVAWLRSEQVKLFRQPFNKKANEKLLNLPSGNYRWGTQTASTLMQFSWSEAFHIPLVDMQEQSEISCLRSTIDELAVKVFELAQQIAQILVENLSGKSTFFAENCLPSSCFLRMNRYPPCLVSPNVFRIVPHTDSDFLTILHQDEVGRLQIIKDGKWIGVMPNPEALIINILQYGHFPLVWNN</sequence>
<dbReference type="EMBL" id="QGNW01001462">
    <property type="protein sequence ID" value="RVW40331.1"/>
    <property type="molecule type" value="Genomic_DNA"/>
</dbReference>
<dbReference type="Gramene" id="Vitis19g00603.t01">
    <property type="protein sequence ID" value="Vitis19g00603.t01.CDS"/>
    <property type="gene ID" value="Vitis19g00603"/>
</dbReference>
<dbReference type="Proteomes" id="UP000288805">
    <property type="component" value="Unassembled WGS sequence"/>
</dbReference>
<evidence type="ECO:0000313" key="4">
    <source>
        <dbReference type="Proteomes" id="UP000288805"/>
    </source>
</evidence>
<dbReference type="GO" id="GO:0046872">
    <property type="term" value="F:metal ion binding"/>
    <property type="evidence" value="ECO:0007669"/>
    <property type="project" value="UniProtKB-KW"/>
</dbReference>
<protein>
    <submittedName>
        <fullName evidence="3">Gibberellin 2-beta-dioxygenase 8</fullName>
    </submittedName>
</protein>
<keyword evidence="1" id="KW-0560">Oxidoreductase</keyword>
<dbReference type="Pfam" id="PF03171">
    <property type="entry name" value="2OG-FeII_Oxy"/>
    <property type="match status" value="1"/>
</dbReference>
<dbReference type="PROSITE" id="PS51471">
    <property type="entry name" value="FE2OG_OXY"/>
    <property type="match status" value="1"/>
</dbReference>
<accession>A0A438DXU0</accession>
<keyword evidence="1" id="KW-0408">Iron</keyword>
<dbReference type="Gene3D" id="2.60.120.330">
    <property type="entry name" value="B-lactam Antibiotic, Isopenicillin N Synthase, Chain"/>
    <property type="match status" value="1"/>
</dbReference>
<feature type="domain" description="Fe2OG dioxygenase" evidence="2">
    <location>
        <begin position="149"/>
        <end position="226"/>
    </location>
</feature>
<organism evidence="3 4">
    <name type="scientific">Vitis vinifera</name>
    <name type="common">Grape</name>
    <dbReference type="NCBI Taxonomy" id="29760"/>
    <lineage>
        <taxon>Eukaryota</taxon>
        <taxon>Viridiplantae</taxon>
        <taxon>Streptophyta</taxon>
        <taxon>Embryophyta</taxon>
        <taxon>Tracheophyta</taxon>
        <taxon>Spermatophyta</taxon>
        <taxon>Magnoliopsida</taxon>
        <taxon>eudicotyledons</taxon>
        <taxon>Gunneridae</taxon>
        <taxon>Pentapetalae</taxon>
        <taxon>rosids</taxon>
        <taxon>Vitales</taxon>
        <taxon>Vitaceae</taxon>
        <taxon>Viteae</taxon>
        <taxon>Vitis</taxon>
    </lineage>
</organism>
<dbReference type="AlphaFoldDB" id="A0A438DXU0"/>
<dbReference type="InterPro" id="IPR044861">
    <property type="entry name" value="IPNS-like_FE2OG_OXY"/>
</dbReference>
<keyword evidence="1" id="KW-0479">Metal-binding</keyword>
<dbReference type="InterPro" id="IPR027443">
    <property type="entry name" value="IPNS-like_sf"/>
</dbReference>
<comment type="caution">
    <text evidence="3">The sequence shown here is derived from an EMBL/GenBank/DDBJ whole genome shotgun (WGS) entry which is preliminary data.</text>
</comment>
<gene>
    <name evidence="3" type="primary">GA2OX8_3</name>
    <name evidence="3" type="ORF">CK203_082763</name>
</gene>
<evidence type="ECO:0000313" key="3">
    <source>
        <dbReference type="EMBL" id="RVW40331.1"/>
    </source>
</evidence>
<reference evidence="3 4" key="1">
    <citation type="journal article" date="2018" name="PLoS Genet.">
        <title>Population sequencing reveals clonal diversity and ancestral inbreeding in the grapevine cultivar Chardonnay.</title>
        <authorList>
            <person name="Roach M.J."/>
            <person name="Johnson D.L."/>
            <person name="Bohlmann J."/>
            <person name="van Vuuren H.J."/>
            <person name="Jones S.J."/>
            <person name="Pretorius I.S."/>
            <person name="Schmidt S.A."/>
            <person name="Borneman A.R."/>
        </authorList>
    </citation>
    <scope>NUCLEOTIDE SEQUENCE [LARGE SCALE GENOMIC DNA]</scope>
    <source>
        <strain evidence="4">cv. Chardonnay</strain>
        <tissue evidence="3">Leaf</tissue>
    </source>
</reference>
<dbReference type="PANTHER" id="PTHR47990">
    <property type="entry name" value="2-OXOGLUTARATE (2OG) AND FE(II)-DEPENDENT OXYGENASE SUPERFAMILY PROTEIN-RELATED"/>
    <property type="match status" value="1"/>
</dbReference>
<keyword evidence="3" id="KW-0223">Dioxygenase</keyword>
<comment type="similarity">
    <text evidence="1">Belongs to the iron/ascorbate-dependent oxidoreductase family.</text>
</comment>
<name>A0A438DXU0_VITVI</name>